<keyword evidence="4" id="KW-0460">Magnesium</keyword>
<dbReference type="InterPro" id="IPR051600">
    <property type="entry name" value="Beta-PGM-like"/>
</dbReference>
<keyword evidence="3" id="KW-0479">Metal-binding</keyword>
<accession>A0ABS5QAH8</accession>
<protein>
    <submittedName>
        <fullName evidence="5">HAD family phosphatase</fullName>
    </submittedName>
</protein>
<dbReference type="Proteomes" id="UP000766336">
    <property type="component" value="Unassembled WGS sequence"/>
</dbReference>
<dbReference type="InterPro" id="IPR006439">
    <property type="entry name" value="HAD-SF_hydro_IA"/>
</dbReference>
<dbReference type="PANTHER" id="PTHR46193">
    <property type="entry name" value="6-PHOSPHOGLUCONATE PHOSPHATASE"/>
    <property type="match status" value="1"/>
</dbReference>
<evidence type="ECO:0000256" key="2">
    <source>
        <dbReference type="ARBA" id="ARBA00006171"/>
    </source>
</evidence>
<dbReference type="PANTHER" id="PTHR46193:SF10">
    <property type="entry name" value="6-PHOSPHOGLUCONATE PHOSPHATASE"/>
    <property type="match status" value="1"/>
</dbReference>
<evidence type="ECO:0000256" key="3">
    <source>
        <dbReference type="ARBA" id="ARBA00022723"/>
    </source>
</evidence>
<evidence type="ECO:0000256" key="4">
    <source>
        <dbReference type="ARBA" id="ARBA00022842"/>
    </source>
</evidence>
<dbReference type="SFLD" id="SFLDG01129">
    <property type="entry name" value="C1.5:_HAD__Beta-PGM__Phosphata"/>
    <property type="match status" value="1"/>
</dbReference>
<dbReference type="NCBIfam" id="TIGR01509">
    <property type="entry name" value="HAD-SF-IA-v3"/>
    <property type="match status" value="1"/>
</dbReference>
<dbReference type="InterPro" id="IPR023198">
    <property type="entry name" value="PGP-like_dom2"/>
</dbReference>
<dbReference type="Gene3D" id="1.10.150.240">
    <property type="entry name" value="Putative phosphatase, domain 2"/>
    <property type="match status" value="1"/>
</dbReference>
<dbReference type="PRINTS" id="PR00413">
    <property type="entry name" value="HADHALOGNASE"/>
</dbReference>
<dbReference type="EMBL" id="JAHCDA010000001">
    <property type="protein sequence ID" value="MBS7810236.1"/>
    <property type="molecule type" value="Genomic_DNA"/>
</dbReference>
<name>A0ABS5QAH8_9PROT</name>
<evidence type="ECO:0000313" key="6">
    <source>
        <dbReference type="Proteomes" id="UP000766336"/>
    </source>
</evidence>
<comment type="caution">
    <text evidence="5">The sequence shown here is derived from an EMBL/GenBank/DDBJ whole genome shotgun (WGS) entry which is preliminary data.</text>
</comment>
<dbReference type="Pfam" id="PF00702">
    <property type="entry name" value="Hydrolase"/>
    <property type="match status" value="1"/>
</dbReference>
<gene>
    <name evidence="5" type="ORF">KHU32_04750</name>
</gene>
<keyword evidence="6" id="KW-1185">Reference proteome</keyword>
<comment type="cofactor">
    <cofactor evidence="1">
        <name>Mg(2+)</name>
        <dbReference type="ChEBI" id="CHEBI:18420"/>
    </cofactor>
</comment>
<organism evidence="5 6">
    <name type="scientific">Roseococcus pinisoli</name>
    <dbReference type="NCBI Taxonomy" id="2835040"/>
    <lineage>
        <taxon>Bacteria</taxon>
        <taxon>Pseudomonadati</taxon>
        <taxon>Pseudomonadota</taxon>
        <taxon>Alphaproteobacteria</taxon>
        <taxon>Acetobacterales</taxon>
        <taxon>Roseomonadaceae</taxon>
        <taxon>Roseococcus</taxon>
    </lineage>
</organism>
<dbReference type="RefSeq" id="WP_213668868.1">
    <property type="nucleotide sequence ID" value="NZ_JAHCDA010000001.1"/>
</dbReference>
<dbReference type="InterPro" id="IPR036412">
    <property type="entry name" value="HAD-like_sf"/>
</dbReference>
<dbReference type="SFLD" id="SFLDS00003">
    <property type="entry name" value="Haloacid_Dehalogenase"/>
    <property type="match status" value="1"/>
</dbReference>
<comment type="similarity">
    <text evidence="2">Belongs to the HAD-like hydrolase superfamily. CbbY/CbbZ/Gph/YieH family.</text>
</comment>
<reference evidence="5 6" key="1">
    <citation type="submission" date="2021-05" db="EMBL/GenBank/DDBJ databases">
        <title>Roseococcus sp. XZZS9, whole genome shotgun sequencing project.</title>
        <authorList>
            <person name="Zhao G."/>
            <person name="Shen L."/>
        </authorList>
    </citation>
    <scope>NUCLEOTIDE SEQUENCE [LARGE SCALE GENOMIC DNA]</scope>
    <source>
        <strain evidence="5 6">XZZS9</strain>
    </source>
</reference>
<dbReference type="Gene3D" id="3.40.50.1000">
    <property type="entry name" value="HAD superfamily/HAD-like"/>
    <property type="match status" value="1"/>
</dbReference>
<dbReference type="SUPFAM" id="SSF56784">
    <property type="entry name" value="HAD-like"/>
    <property type="match status" value="1"/>
</dbReference>
<dbReference type="SFLD" id="SFLDG01135">
    <property type="entry name" value="C1.5.6:_HAD__Beta-PGM__Phospha"/>
    <property type="match status" value="1"/>
</dbReference>
<dbReference type="InterPro" id="IPR023214">
    <property type="entry name" value="HAD_sf"/>
</dbReference>
<evidence type="ECO:0000256" key="1">
    <source>
        <dbReference type="ARBA" id="ARBA00001946"/>
    </source>
</evidence>
<proteinExistence type="inferred from homology"/>
<sequence length="212" mass="21994">MRPLPVRAVLFDCDGVLADSEGLANRIVAEELTALGWPMDTHGAQREFLGMALPDMQVRIEARLGSLPQGWAQALGKRIEGEFAHGLQPIPGAEEALRAAEAAGLPMALCSNSSRGELAMKMRVLGFGSYFEGRIFSFQDVPRPKPAPDIYLAAASACGLPPGECLVVEDSATGAAAGVAAGCRVLGILPGLGVPHVDGMGQVASYLAGLDG</sequence>
<evidence type="ECO:0000313" key="5">
    <source>
        <dbReference type="EMBL" id="MBS7810236.1"/>
    </source>
</evidence>